<organism evidence="2 3">
    <name type="scientific">Psylliodes chrysocephalus</name>
    <dbReference type="NCBI Taxonomy" id="3402493"/>
    <lineage>
        <taxon>Eukaryota</taxon>
        <taxon>Metazoa</taxon>
        <taxon>Ecdysozoa</taxon>
        <taxon>Arthropoda</taxon>
        <taxon>Hexapoda</taxon>
        <taxon>Insecta</taxon>
        <taxon>Pterygota</taxon>
        <taxon>Neoptera</taxon>
        <taxon>Endopterygota</taxon>
        <taxon>Coleoptera</taxon>
        <taxon>Polyphaga</taxon>
        <taxon>Cucujiformia</taxon>
        <taxon>Chrysomeloidea</taxon>
        <taxon>Chrysomelidae</taxon>
        <taxon>Galerucinae</taxon>
        <taxon>Alticini</taxon>
        <taxon>Psylliodes</taxon>
    </lineage>
</organism>
<evidence type="ECO:0000256" key="1">
    <source>
        <dbReference type="SAM" id="MobiDB-lite"/>
    </source>
</evidence>
<feature type="compositionally biased region" description="Basic and acidic residues" evidence="1">
    <location>
        <begin position="19"/>
        <end position="34"/>
    </location>
</feature>
<protein>
    <submittedName>
        <fullName evidence="2">Uncharacterized protein</fullName>
    </submittedName>
</protein>
<accession>A0A9P0GMC2</accession>
<sequence length="145" mass="16647">MSSRRPLSEKQLSGIAERMFVDKSDSEEDHFHDSDDSDDEDYRDGSENSSDYSHDEDSGSEEKSNIMEETTDTNTLWVNLSSLGEGNIFAVLPQIMKQMMAESMIATIDDFNDVILPSDETWQTKIYYQLVEKQRQVDKTVDDNE</sequence>
<dbReference type="AlphaFoldDB" id="A0A9P0GMC2"/>
<gene>
    <name evidence="2" type="ORF">PSYICH_LOCUS14067</name>
</gene>
<evidence type="ECO:0000313" key="2">
    <source>
        <dbReference type="EMBL" id="CAH1114218.1"/>
    </source>
</evidence>
<feature type="compositionally biased region" description="Basic and acidic residues" evidence="1">
    <location>
        <begin position="52"/>
        <end position="66"/>
    </location>
</feature>
<reference evidence="2" key="1">
    <citation type="submission" date="2022-01" db="EMBL/GenBank/DDBJ databases">
        <authorList>
            <person name="King R."/>
        </authorList>
    </citation>
    <scope>NUCLEOTIDE SEQUENCE</scope>
</reference>
<dbReference type="Proteomes" id="UP001153636">
    <property type="component" value="Chromosome 8"/>
</dbReference>
<dbReference type="OrthoDB" id="6817893at2759"/>
<feature type="region of interest" description="Disordered" evidence="1">
    <location>
        <begin position="1"/>
        <end position="70"/>
    </location>
</feature>
<keyword evidence="3" id="KW-1185">Reference proteome</keyword>
<evidence type="ECO:0000313" key="3">
    <source>
        <dbReference type="Proteomes" id="UP001153636"/>
    </source>
</evidence>
<name>A0A9P0GMC2_9CUCU</name>
<dbReference type="EMBL" id="OV651820">
    <property type="protein sequence ID" value="CAH1114218.1"/>
    <property type="molecule type" value="Genomic_DNA"/>
</dbReference>
<proteinExistence type="predicted"/>